<dbReference type="Proteomes" id="UP000327030">
    <property type="component" value="Chromosome 1"/>
</dbReference>
<accession>A0A5P6VNY8</accession>
<evidence type="ECO:0000313" key="2">
    <source>
        <dbReference type="EMBL" id="QFJ54150.1"/>
    </source>
</evidence>
<name>A0A5P6VNY8_PSEXY</name>
<reference evidence="3" key="1">
    <citation type="submission" date="2019-08" db="EMBL/GenBank/DDBJ databases">
        <title>Complete Genome Sequence of the Polysaccharide-Degrading Rumen Bacterium Pseudobutyrivibrio xylanivorans MA3014.</title>
        <authorList>
            <person name="Palevich N."/>
            <person name="Maclean P.H."/>
            <person name="Kelly W.J."/>
            <person name="Leahy S.C."/>
            <person name="Rakonjac J."/>
            <person name="Attwood G.T."/>
        </authorList>
    </citation>
    <scope>NUCLEOTIDE SEQUENCE [LARGE SCALE GENOMIC DNA]</scope>
    <source>
        <strain evidence="3">MA3014</strain>
    </source>
</reference>
<proteinExistence type="predicted"/>
<dbReference type="AlphaFoldDB" id="A0A5P6VNY8"/>
<sequence length="167" mass="19198">MSEIQFKYFYGTEADTFTFYRIPKLLVTHSYFDNVSNDAKMLYGLMLDRMSLSAKNGWFDEENRVFIKFSIKDAMKLLKIGKNKAIKLFAELDTVDGVGLIERRNQGQGKPAVIYVKSFMSEVLNSNRLENETTSGSDIKPLEVSKAKDRYSSNEKLIAKQKVFLIH</sequence>
<protein>
    <submittedName>
        <fullName evidence="2">Replication initiator protein A</fullName>
    </submittedName>
</protein>
<organism evidence="2 3">
    <name type="scientific">Pseudobutyrivibrio xylanivorans</name>
    <dbReference type="NCBI Taxonomy" id="185007"/>
    <lineage>
        <taxon>Bacteria</taxon>
        <taxon>Bacillati</taxon>
        <taxon>Bacillota</taxon>
        <taxon>Clostridia</taxon>
        <taxon>Lachnospirales</taxon>
        <taxon>Lachnospiraceae</taxon>
        <taxon>Pseudobutyrivibrio</taxon>
    </lineage>
</organism>
<evidence type="ECO:0000259" key="1">
    <source>
        <dbReference type="Pfam" id="PF06970"/>
    </source>
</evidence>
<evidence type="ECO:0000313" key="3">
    <source>
        <dbReference type="Proteomes" id="UP000327030"/>
    </source>
</evidence>
<dbReference type="InterPro" id="IPR010724">
    <property type="entry name" value="RepA_N"/>
</dbReference>
<dbReference type="OrthoDB" id="9803733at2"/>
<feature type="domain" description="Replication initiator A N-terminal" evidence="1">
    <location>
        <begin position="18"/>
        <end position="92"/>
    </location>
</feature>
<dbReference type="RefSeq" id="WP_151622647.1">
    <property type="nucleotide sequence ID" value="NZ_CP043028.1"/>
</dbReference>
<gene>
    <name evidence="2" type="ORF">FXF36_04315</name>
</gene>
<dbReference type="Pfam" id="PF06970">
    <property type="entry name" value="RepA_N"/>
    <property type="match status" value="1"/>
</dbReference>
<dbReference type="KEGG" id="pxv:FXF36_04315"/>
<dbReference type="EMBL" id="CP043028">
    <property type="protein sequence ID" value="QFJ54150.1"/>
    <property type="molecule type" value="Genomic_DNA"/>
</dbReference>